<comment type="caution">
    <text evidence="1">The sequence shown here is derived from an EMBL/GenBank/DDBJ whole genome shotgun (WGS) entry which is preliminary data.</text>
</comment>
<protein>
    <submittedName>
        <fullName evidence="1">Serine/threonine-protein kinase bud32</fullName>
        <ecNumber evidence="1">2.7.11.1</ecNumber>
    </submittedName>
</protein>
<feature type="non-terminal residue" evidence="1">
    <location>
        <position position="208"/>
    </location>
</feature>
<name>A0ACC1HC97_9FUNG</name>
<keyword evidence="1" id="KW-0418">Kinase</keyword>
<evidence type="ECO:0000313" key="2">
    <source>
        <dbReference type="Proteomes" id="UP001145114"/>
    </source>
</evidence>
<organism evidence="1 2">
    <name type="scientific">Spiromyces aspiralis</name>
    <dbReference type="NCBI Taxonomy" id="68401"/>
    <lineage>
        <taxon>Eukaryota</taxon>
        <taxon>Fungi</taxon>
        <taxon>Fungi incertae sedis</taxon>
        <taxon>Zoopagomycota</taxon>
        <taxon>Kickxellomycotina</taxon>
        <taxon>Kickxellomycetes</taxon>
        <taxon>Kickxellales</taxon>
        <taxon>Kickxellaceae</taxon>
        <taxon>Spiromyces</taxon>
    </lineage>
</organism>
<reference evidence="1" key="1">
    <citation type="submission" date="2022-06" db="EMBL/GenBank/DDBJ databases">
        <title>Phylogenomic reconstructions and comparative analyses of Kickxellomycotina fungi.</title>
        <authorList>
            <person name="Reynolds N.K."/>
            <person name="Stajich J.E."/>
            <person name="Barry K."/>
            <person name="Grigoriev I.V."/>
            <person name="Crous P."/>
            <person name="Smith M.E."/>
        </authorList>
    </citation>
    <scope>NUCLEOTIDE SEQUENCE</scope>
    <source>
        <strain evidence="1">RSA 2271</strain>
    </source>
</reference>
<keyword evidence="2" id="KW-1185">Reference proteome</keyword>
<sequence length="208" mass="23582">MAQENWELIKQGAEAKIYKIDFYGRPAIVKERFPKTYRHPTLDTKLSQRRIVQEARCLHRCRLRGIDAPTVYFIDLEKRMLYEEYVEGATVRDALLKATTLCHHQQQQEAAVDGNHSGGKRPDSSGSQAVKHGGLMRKIGESLAKMHDSDIIHGDLTTSNMIIRDTSGSLVLIDFGLGYYSNLAEDKAVDLYVLERAFFSTHPNSEEL</sequence>
<keyword evidence="1" id="KW-0808">Transferase</keyword>
<proteinExistence type="predicted"/>
<dbReference type="EC" id="2.7.11.1" evidence="1"/>
<evidence type="ECO:0000313" key="1">
    <source>
        <dbReference type="EMBL" id="KAJ1672971.1"/>
    </source>
</evidence>
<dbReference type="Proteomes" id="UP001145114">
    <property type="component" value="Unassembled WGS sequence"/>
</dbReference>
<gene>
    <name evidence="1" type="primary">BUD32</name>
    <name evidence="1" type="ORF">EV182_006137</name>
</gene>
<accession>A0ACC1HC97</accession>
<dbReference type="EMBL" id="JAMZIH010007564">
    <property type="protein sequence ID" value="KAJ1672971.1"/>
    <property type="molecule type" value="Genomic_DNA"/>
</dbReference>